<dbReference type="RefSeq" id="XP_016591599.1">
    <property type="nucleotide sequence ID" value="XM_016734829.1"/>
</dbReference>
<reference evidence="2 3" key="2">
    <citation type="journal article" date="2015" name="Eukaryot. Cell">
        <title>Asexual propagation of a virulent clone complex in a human and feline outbreak of sporotrichosis.</title>
        <authorList>
            <person name="Teixeira Mde M."/>
            <person name="Rodrigues A.M."/>
            <person name="Tsui C.K."/>
            <person name="de Almeida L.G."/>
            <person name="Van Diepeningen A.D."/>
            <person name="van den Ende B.G."/>
            <person name="Fernandes G.F."/>
            <person name="Kano R."/>
            <person name="Hamelin R.C."/>
            <person name="Lopes-Bezerra L.M."/>
            <person name="Vasconcelos A.T."/>
            <person name="de Hoog S."/>
            <person name="de Camargo Z.P."/>
            <person name="Felipe M.S."/>
        </authorList>
    </citation>
    <scope>NUCLEOTIDE SEQUENCE [LARGE SCALE GENOMIC DNA]</scope>
    <source>
        <strain evidence="2 3">1099-18</strain>
    </source>
</reference>
<dbReference type="EMBL" id="AXCR01000004">
    <property type="protein sequence ID" value="KJR88923.1"/>
    <property type="molecule type" value="Genomic_DNA"/>
</dbReference>
<dbReference type="VEuPathDB" id="FungiDB:SPSK_08191"/>
<feature type="region of interest" description="Disordered" evidence="1">
    <location>
        <begin position="1"/>
        <end position="29"/>
    </location>
</feature>
<sequence length="91" mass="10144">MHTTGHERVEEGRTKEEMASRSHATTTRDVGDAKYRLPICSLLSPIYPRLEGWRCTTDDGKGGDARHRDKANGQGRGGKEGNHARLSLGRW</sequence>
<feature type="region of interest" description="Disordered" evidence="1">
    <location>
        <begin position="53"/>
        <end position="91"/>
    </location>
</feature>
<feature type="compositionally biased region" description="Basic and acidic residues" evidence="1">
    <location>
        <begin position="56"/>
        <end position="83"/>
    </location>
</feature>
<evidence type="ECO:0000256" key="1">
    <source>
        <dbReference type="SAM" id="MobiDB-lite"/>
    </source>
</evidence>
<comment type="caution">
    <text evidence="2">The sequence shown here is derived from an EMBL/GenBank/DDBJ whole genome shotgun (WGS) entry which is preliminary data.</text>
</comment>
<evidence type="ECO:0000313" key="3">
    <source>
        <dbReference type="Proteomes" id="UP000033710"/>
    </source>
</evidence>
<dbReference type="AlphaFoldDB" id="A0A0F2MGU7"/>
<reference evidence="2 3" key="1">
    <citation type="journal article" date="2014" name="BMC Genomics">
        <title>Comparative genomics of the major fungal agents of human and animal Sporotrichosis: Sporothrix schenckii and Sporothrix brasiliensis.</title>
        <authorList>
            <person name="Teixeira M.M."/>
            <person name="de Almeida L.G."/>
            <person name="Kubitschek-Barreira P."/>
            <person name="Alves F.L."/>
            <person name="Kioshima E.S."/>
            <person name="Abadio A.K."/>
            <person name="Fernandes L."/>
            <person name="Derengowski L.S."/>
            <person name="Ferreira K.S."/>
            <person name="Souza R.C."/>
            <person name="Ruiz J.C."/>
            <person name="de Andrade N.C."/>
            <person name="Paes H.C."/>
            <person name="Nicola A.M."/>
            <person name="Albuquerque P."/>
            <person name="Gerber A.L."/>
            <person name="Martins V.P."/>
            <person name="Peconick L.D."/>
            <person name="Neto A.V."/>
            <person name="Chaucanez C.B."/>
            <person name="Silva P.A."/>
            <person name="Cunha O.L."/>
            <person name="de Oliveira F.F."/>
            <person name="dos Santos T.C."/>
            <person name="Barros A.L."/>
            <person name="Soares M.A."/>
            <person name="de Oliveira L.M."/>
            <person name="Marini M.M."/>
            <person name="Villalobos-Duno H."/>
            <person name="Cunha M.M."/>
            <person name="de Hoog S."/>
            <person name="da Silveira J.F."/>
            <person name="Henrissat B."/>
            <person name="Nino-Vega G.A."/>
            <person name="Cisalpino P.S."/>
            <person name="Mora-Montes H.M."/>
            <person name="Almeida S.R."/>
            <person name="Stajich J.E."/>
            <person name="Lopes-Bezerra L.M."/>
            <person name="Vasconcelos A.T."/>
            <person name="Felipe M.S."/>
        </authorList>
    </citation>
    <scope>NUCLEOTIDE SEQUENCE [LARGE SCALE GENOMIC DNA]</scope>
    <source>
        <strain evidence="2 3">1099-18</strain>
    </source>
</reference>
<evidence type="ECO:0000313" key="2">
    <source>
        <dbReference type="EMBL" id="KJR88923.1"/>
    </source>
</evidence>
<protein>
    <submittedName>
        <fullName evidence="2">Uncharacterized protein</fullName>
    </submittedName>
</protein>
<dbReference type="KEGG" id="ssck:SPSK_08191"/>
<accession>A0A0F2MGU7</accession>
<feature type="compositionally biased region" description="Basic and acidic residues" evidence="1">
    <location>
        <begin position="1"/>
        <end position="20"/>
    </location>
</feature>
<dbReference type="GeneID" id="27670106"/>
<dbReference type="Proteomes" id="UP000033710">
    <property type="component" value="Unassembled WGS sequence"/>
</dbReference>
<name>A0A0F2MGU7_SPOSC</name>
<gene>
    <name evidence="2" type="ORF">SPSK_08191</name>
</gene>
<organism evidence="2 3">
    <name type="scientific">Sporothrix schenckii 1099-18</name>
    <dbReference type="NCBI Taxonomy" id="1397361"/>
    <lineage>
        <taxon>Eukaryota</taxon>
        <taxon>Fungi</taxon>
        <taxon>Dikarya</taxon>
        <taxon>Ascomycota</taxon>
        <taxon>Pezizomycotina</taxon>
        <taxon>Sordariomycetes</taxon>
        <taxon>Sordariomycetidae</taxon>
        <taxon>Ophiostomatales</taxon>
        <taxon>Ophiostomataceae</taxon>
        <taxon>Sporothrix</taxon>
    </lineage>
</organism>
<proteinExistence type="predicted"/>